<feature type="active site" description="Nucleophile" evidence="4">
    <location>
        <position position="64"/>
    </location>
</feature>
<evidence type="ECO:0000259" key="5">
    <source>
        <dbReference type="PROSITE" id="PS51635"/>
    </source>
</evidence>
<dbReference type="Gene3D" id="3.40.1090.10">
    <property type="entry name" value="Cytosolic phospholipase A2 catalytic domain"/>
    <property type="match status" value="1"/>
</dbReference>
<evidence type="ECO:0000256" key="1">
    <source>
        <dbReference type="ARBA" id="ARBA00022801"/>
    </source>
</evidence>
<dbReference type="GO" id="GO:0016042">
    <property type="term" value="P:lipid catabolic process"/>
    <property type="evidence" value="ECO:0007669"/>
    <property type="project" value="UniProtKB-UniRule"/>
</dbReference>
<dbReference type="InterPro" id="IPR016035">
    <property type="entry name" value="Acyl_Trfase/lysoPLipase"/>
</dbReference>
<dbReference type="PANTHER" id="PTHR14226">
    <property type="entry name" value="NEUROPATHY TARGET ESTERASE/SWISS CHEESE D.MELANOGASTER"/>
    <property type="match status" value="1"/>
</dbReference>
<dbReference type="Gene3D" id="2.40.160.50">
    <property type="entry name" value="membrane protein fhac: a member of the omp85/tpsb transporter family"/>
    <property type="match status" value="1"/>
</dbReference>
<reference evidence="6" key="1">
    <citation type="submission" date="2024-07" db="EMBL/GenBank/DDBJ databases">
        <title>Complete genome sequence of Prevotella sp. YM-2024 GTC17253.</title>
        <authorList>
            <person name="Hayashi M."/>
            <person name="Muto Y."/>
            <person name="Tanaka K."/>
            <person name="Niwa H."/>
        </authorList>
    </citation>
    <scope>NUCLEOTIDE SEQUENCE</scope>
    <source>
        <strain evidence="6">GTC17253</strain>
    </source>
</reference>
<dbReference type="AlphaFoldDB" id="A0AB33ILL4"/>
<dbReference type="GO" id="GO:0016787">
    <property type="term" value="F:hydrolase activity"/>
    <property type="evidence" value="ECO:0007669"/>
    <property type="project" value="UniProtKB-UniRule"/>
</dbReference>
<evidence type="ECO:0000256" key="3">
    <source>
        <dbReference type="ARBA" id="ARBA00023098"/>
    </source>
</evidence>
<evidence type="ECO:0000313" key="6">
    <source>
        <dbReference type="EMBL" id="BFO70165.1"/>
    </source>
</evidence>
<evidence type="ECO:0000256" key="2">
    <source>
        <dbReference type="ARBA" id="ARBA00022963"/>
    </source>
</evidence>
<feature type="short sequence motif" description="GXSXG" evidence="4">
    <location>
        <begin position="62"/>
        <end position="66"/>
    </location>
</feature>
<feature type="short sequence motif" description="GXGXXG" evidence="4">
    <location>
        <begin position="35"/>
        <end position="40"/>
    </location>
</feature>
<dbReference type="PANTHER" id="PTHR14226:SF76">
    <property type="entry name" value="NTE FAMILY PROTEIN RSSA"/>
    <property type="match status" value="1"/>
</dbReference>
<dbReference type="SUPFAM" id="SSF52151">
    <property type="entry name" value="FabD/lysophospholipase-like"/>
    <property type="match status" value="1"/>
</dbReference>
<dbReference type="InterPro" id="IPR002641">
    <property type="entry name" value="PNPLA_dom"/>
</dbReference>
<name>A0AB33ILL4_9BACT</name>
<dbReference type="EMBL" id="AP035785">
    <property type="protein sequence ID" value="BFO70165.1"/>
    <property type="molecule type" value="Genomic_DNA"/>
</dbReference>
<dbReference type="CDD" id="cd07205">
    <property type="entry name" value="Pat_PNPLA6_PNPLA7_NTE1_like"/>
    <property type="match status" value="1"/>
</dbReference>
<accession>A0AB33ILL4</accession>
<dbReference type="PROSITE" id="PS51635">
    <property type="entry name" value="PNPLA"/>
    <property type="match status" value="1"/>
</dbReference>
<evidence type="ECO:0000256" key="4">
    <source>
        <dbReference type="PROSITE-ProRule" id="PRU01161"/>
    </source>
</evidence>
<dbReference type="InterPro" id="IPR050301">
    <property type="entry name" value="NTE"/>
</dbReference>
<organism evidence="6">
    <name type="scientific">Prevotella sp. GTC17253</name>
    <dbReference type="NCBI Taxonomy" id="3236793"/>
    <lineage>
        <taxon>Bacteria</taxon>
        <taxon>Pseudomonadati</taxon>
        <taxon>Bacteroidota</taxon>
        <taxon>Bacteroidia</taxon>
        <taxon>Bacteroidales</taxon>
        <taxon>Prevotellaceae</taxon>
        <taxon>Prevotella</taxon>
    </lineage>
</organism>
<dbReference type="Pfam" id="PF19143">
    <property type="entry name" value="Omp85_2"/>
    <property type="match status" value="1"/>
</dbReference>
<keyword evidence="3 4" id="KW-0443">Lipid metabolism</keyword>
<feature type="domain" description="PNPLA" evidence="5">
    <location>
        <begin position="31"/>
        <end position="222"/>
    </location>
</feature>
<keyword evidence="2 4" id="KW-0442">Lipid degradation</keyword>
<dbReference type="Pfam" id="PF01734">
    <property type="entry name" value="Patatin"/>
    <property type="match status" value="1"/>
</dbReference>
<keyword evidence="1 4" id="KW-0378">Hydrolase</keyword>
<sequence length="739" mass="82661">MRRLTLLLVLTTACAALWGQPVSKKRPKVAVVLSGGGAKGMAHIGALKVIEKAGIPVDIITGTSMGSIIGGLYAVGYDAHTLDSLVREQDWSFVLSDKVDVSSSSIDNRKKQNVYLLTRDMIFSKRSANVAGIIRGKNLSKLFAQLTSAYRDSIDFNQLPIPFACVATNIVDNTEYDFHHGVLAEAMRTSMAIPGVFSPVRKGNMVLVDGGLRNNYPVDIARRMGADYVIGVTVQGAPKTADDLTNGAAVLSQIVDVNCKNKYDENITNTDVLIKANTTGYSAASFTHAAIDTLIARGEADAMRQWEQLLALKTKLGLPPHYRPTAKNLQHASPLPDRMKLGSISFEGVDASDRNYLERQYRLNRRDSITTADMDEIVNTMRMDLYYDDADVAYQQAGNSYDIHVVANTKKATKLNLGVRFDTEEIVALQANAGFFIKSKSIPMTADFTVRLGKRIMARGDFSIHPYSWGRMMLSYIFQHNDINVNERGDRIFNFTYNQHSVRLNIFDFNIRNFNVTIGPHFDYYNIHNILSNQDIVSGISALHHLHLLSYHAHVTYNSENNWYFPSRGANMEAGYGYYTDDFARYQGHLGFSALNASWRWAFPLNSRLTLQPMLYGRLLFGSDIPGVKQNSIGGDWDSHYFDRQMPFAGMGYVEFTDNQFIALQLKLQQRIADNNYVMLKITGAQHAKKLKGLLDRGPMMGYQASYYYNSMLGPLGASIGFSNKTDQLYFHINLGFVF</sequence>
<proteinExistence type="predicted"/>
<gene>
    <name evidence="6" type="ORF">GTC17253_01310</name>
</gene>
<dbReference type="InterPro" id="IPR043864">
    <property type="entry name" value="Omp85-like_dom"/>
</dbReference>
<feature type="active site" description="Proton acceptor" evidence="4">
    <location>
        <position position="209"/>
    </location>
</feature>
<protein>
    <submittedName>
        <fullName evidence="6">Patatin-like phospholipase family protein</fullName>
    </submittedName>
</protein>
<feature type="short sequence motif" description="DGA/G" evidence="4">
    <location>
        <begin position="209"/>
        <end position="211"/>
    </location>
</feature>